<proteinExistence type="predicted"/>
<reference evidence="2 3" key="1">
    <citation type="journal article" date="2017" name="Environ. Microbiol.">
        <title>Decay of the glycolytic pathway and adaptation to intranuclear parasitism within Enterocytozoonidae microsporidia.</title>
        <authorList>
            <person name="Wiredu Boakye D."/>
            <person name="Jaroenlak P."/>
            <person name="Prachumwat A."/>
            <person name="Williams T.A."/>
            <person name="Bateman K.S."/>
            <person name="Itsathitphaisarn O."/>
            <person name="Sritunyalucksana K."/>
            <person name="Paszkiewicz K.H."/>
            <person name="Moore K.A."/>
            <person name="Stentiford G.D."/>
            <person name="Williams B.A."/>
        </authorList>
    </citation>
    <scope>NUCLEOTIDE SEQUENCE [LARGE SCALE GENOMIC DNA]</scope>
    <source>
        <strain evidence="2 3">GB1</strain>
    </source>
</reference>
<accession>A0A1Y1S452</accession>
<evidence type="ECO:0000313" key="2">
    <source>
        <dbReference type="EMBL" id="ORD93148.1"/>
    </source>
</evidence>
<organism evidence="2 3">
    <name type="scientific">Enterospora canceri</name>
    <dbReference type="NCBI Taxonomy" id="1081671"/>
    <lineage>
        <taxon>Eukaryota</taxon>
        <taxon>Fungi</taxon>
        <taxon>Fungi incertae sedis</taxon>
        <taxon>Microsporidia</taxon>
        <taxon>Enterocytozoonidae</taxon>
        <taxon>Enterospora</taxon>
    </lineage>
</organism>
<keyword evidence="3" id="KW-1185">Reference proteome</keyword>
<dbReference type="InterPro" id="IPR038717">
    <property type="entry name" value="Tc1-like_DDE_dom"/>
</dbReference>
<dbReference type="Proteomes" id="UP000192639">
    <property type="component" value="Unassembled WGS sequence"/>
</dbReference>
<name>A0A1Y1S452_9MICR</name>
<dbReference type="Gene3D" id="3.30.420.10">
    <property type="entry name" value="Ribonuclease H-like superfamily/Ribonuclease H"/>
    <property type="match status" value="1"/>
</dbReference>
<protein>
    <recommendedName>
        <fullName evidence="1">Tc1-like transposase DDE domain-containing protein</fullName>
    </recommendedName>
</protein>
<comment type="caution">
    <text evidence="2">The sequence shown here is derived from an EMBL/GenBank/DDBJ whole genome shotgun (WGS) entry which is preliminary data.</text>
</comment>
<dbReference type="InterPro" id="IPR036397">
    <property type="entry name" value="RNaseH_sf"/>
</dbReference>
<feature type="domain" description="Tc1-like transposase DDE" evidence="1">
    <location>
        <begin position="1"/>
        <end position="49"/>
    </location>
</feature>
<sequence>MDNAAIHRYRGLTSVLDELGIQTLYHPPYSPFLNPIENVFSVWKNMVSGSECMSEADLKQVITTTFNNLDNDICEGFYRKMISYLNKSMDQVPFSPFQFKVPFSPWYFRSSPFSHGIFLLRINCCNLLNPKKLK</sequence>
<evidence type="ECO:0000259" key="1">
    <source>
        <dbReference type="Pfam" id="PF13358"/>
    </source>
</evidence>
<gene>
    <name evidence="2" type="ORF">ECANGB1_979</name>
</gene>
<dbReference type="Pfam" id="PF13358">
    <property type="entry name" value="DDE_3"/>
    <property type="match status" value="1"/>
</dbReference>
<evidence type="ECO:0000313" key="3">
    <source>
        <dbReference type="Proteomes" id="UP000192639"/>
    </source>
</evidence>
<dbReference type="EMBL" id="LWDP01000180">
    <property type="protein sequence ID" value="ORD93148.1"/>
    <property type="molecule type" value="Genomic_DNA"/>
</dbReference>
<dbReference type="AlphaFoldDB" id="A0A1Y1S452"/>
<dbReference type="GO" id="GO:0003676">
    <property type="term" value="F:nucleic acid binding"/>
    <property type="evidence" value="ECO:0007669"/>
    <property type="project" value="InterPro"/>
</dbReference>
<dbReference type="OrthoDB" id="2195483at2759"/>
<dbReference type="VEuPathDB" id="MicrosporidiaDB:ECANGB1_979"/>